<dbReference type="Gene3D" id="3.30.2310.20">
    <property type="entry name" value="RelE-like"/>
    <property type="match status" value="1"/>
</dbReference>
<accession>A0A087LU40</accession>
<sequence>MRVKLSKEARQDIERQIAYLSGKTVAGIVTFRDVIKRAQRLLSNQPHAGQSDSRIPIRGAMRIIIDGWHFDYDIIEGSVWVQRITSSVNTPSLKYDDDFDYEEPSRKANDGPD</sequence>
<evidence type="ECO:0000313" key="4">
    <source>
        <dbReference type="Proteomes" id="UP000028981"/>
    </source>
</evidence>
<dbReference type="Proteomes" id="UP000028981">
    <property type="component" value="Unassembled WGS sequence"/>
</dbReference>
<dbReference type="AlphaFoldDB" id="A0A087LU40"/>
<evidence type="ECO:0000256" key="1">
    <source>
        <dbReference type="ARBA" id="ARBA00022649"/>
    </source>
</evidence>
<feature type="region of interest" description="Disordered" evidence="2">
    <location>
        <begin position="90"/>
        <end position="113"/>
    </location>
</feature>
<gene>
    <name evidence="3" type="ORF">JP75_24775</name>
</gene>
<keyword evidence="1" id="KW-1277">Toxin-antitoxin system</keyword>
<evidence type="ECO:0008006" key="5">
    <source>
        <dbReference type="Google" id="ProtNLM"/>
    </source>
</evidence>
<dbReference type="RefSeq" id="WP_035087597.1">
    <property type="nucleotide sequence ID" value="NZ_JQGC01000037.1"/>
</dbReference>
<feature type="compositionally biased region" description="Basic and acidic residues" evidence="2">
    <location>
        <begin position="103"/>
        <end position="113"/>
    </location>
</feature>
<dbReference type="InterPro" id="IPR035093">
    <property type="entry name" value="RelE/ParE_toxin_dom_sf"/>
</dbReference>
<proteinExistence type="predicted"/>
<name>A0A087LU40_9HYPH</name>
<dbReference type="EMBL" id="JQGC01000037">
    <property type="protein sequence ID" value="KFL28143.1"/>
    <property type="molecule type" value="Genomic_DNA"/>
</dbReference>
<evidence type="ECO:0000313" key="3">
    <source>
        <dbReference type="EMBL" id="KFL28143.1"/>
    </source>
</evidence>
<comment type="caution">
    <text evidence="3">The sequence shown here is derived from an EMBL/GenBank/DDBJ whole genome shotgun (WGS) entry which is preliminary data.</text>
</comment>
<reference evidence="3 4" key="1">
    <citation type="submission" date="2014-08" db="EMBL/GenBank/DDBJ databases">
        <authorList>
            <person name="Hassan Y.I."/>
            <person name="Lepp D."/>
            <person name="Zhou T."/>
        </authorList>
    </citation>
    <scope>NUCLEOTIDE SEQUENCE [LARGE SCALE GENOMIC DNA]</scope>
    <source>
        <strain evidence="3 4">IFO13584</strain>
    </source>
</reference>
<evidence type="ECO:0000256" key="2">
    <source>
        <dbReference type="SAM" id="MobiDB-lite"/>
    </source>
</evidence>
<dbReference type="Pfam" id="PF05016">
    <property type="entry name" value="ParE_toxin"/>
    <property type="match status" value="1"/>
</dbReference>
<organism evidence="3 4">
    <name type="scientific">Devosia riboflavina</name>
    <dbReference type="NCBI Taxonomy" id="46914"/>
    <lineage>
        <taxon>Bacteria</taxon>
        <taxon>Pseudomonadati</taxon>
        <taxon>Pseudomonadota</taxon>
        <taxon>Alphaproteobacteria</taxon>
        <taxon>Hyphomicrobiales</taxon>
        <taxon>Devosiaceae</taxon>
        <taxon>Devosia</taxon>
    </lineage>
</organism>
<dbReference type="STRING" id="46914.JP75_24775"/>
<keyword evidence="4" id="KW-1185">Reference proteome</keyword>
<dbReference type="InterPro" id="IPR007712">
    <property type="entry name" value="RelE/ParE_toxin"/>
</dbReference>
<protein>
    <recommendedName>
        <fullName evidence="5">Plasmid stabilization protein</fullName>
    </recommendedName>
</protein>
<dbReference type="OrthoDB" id="8302885at2"/>